<dbReference type="InterPro" id="IPR012337">
    <property type="entry name" value="RNaseH-like_sf"/>
</dbReference>
<dbReference type="PANTHER" id="PTHR42648:SF11">
    <property type="entry name" value="TRANSPOSON TY4-P GAG-POL POLYPROTEIN"/>
    <property type="match status" value="1"/>
</dbReference>
<keyword evidence="19" id="KW-0511">Multifunctional enzyme</keyword>
<keyword evidence="16 20" id="KW-0440">LIM domain</keyword>
<evidence type="ECO:0000256" key="13">
    <source>
        <dbReference type="ARBA" id="ARBA00022908"/>
    </source>
</evidence>
<keyword evidence="25" id="KW-1185">Reference proteome</keyword>
<feature type="region of interest" description="Disordered" evidence="21">
    <location>
        <begin position="208"/>
        <end position="243"/>
    </location>
</feature>
<evidence type="ECO:0000256" key="19">
    <source>
        <dbReference type="ARBA" id="ARBA00023268"/>
    </source>
</evidence>
<evidence type="ECO:0000256" key="14">
    <source>
        <dbReference type="ARBA" id="ARBA00022918"/>
    </source>
</evidence>
<keyword evidence="10 20" id="KW-0862">Zinc</keyword>
<dbReference type="CDD" id="cd08368">
    <property type="entry name" value="LIM"/>
    <property type="match status" value="1"/>
</dbReference>
<evidence type="ECO:0000256" key="16">
    <source>
        <dbReference type="ARBA" id="ARBA00023038"/>
    </source>
</evidence>
<dbReference type="InterPro" id="IPR025724">
    <property type="entry name" value="GAG-pre-integrase_dom"/>
</dbReference>
<evidence type="ECO:0000256" key="10">
    <source>
        <dbReference type="ARBA" id="ARBA00022833"/>
    </source>
</evidence>
<evidence type="ECO:0000256" key="2">
    <source>
        <dbReference type="ARBA" id="ARBA00022612"/>
    </source>
</evidence>
<dbReference type="InterPro" id="IPR036397">
    <property type="entry name" value="RNaseH_sf"/>
</dbReference>
<dbReference type="SUPFAM" id="SSF56672">
    <property type="entry name" value="DNA/RNA polymerases"/>
    <property type="match status" value="1"/>
</dbReference>
<dbReference type="InterPro" id="IPR001781">
    <property type="entry name" value="Znf_LIM"/>
</dbReference>
<dbReference type="CDD" id="cd09272">
    <property type="entry name" value="RNase_HI_RT_Ty1"/>
    <property type="match status" value="1"/>
</dbReference>
<keyword evidence="18" id="KW-0233">DNA recombination</keyword>
<dbReference type="Gene3D" id="2.10.110.10">
    <property type="entry name" value="Cysteine Rich Protein"/>
    <property type="match status" value="2"/>
</dbReference>
<evidence type="ECO:0000256" key="5">
    <source>
        <dbReference type="ARBA" id="ARBA00022723"/>
    </source>
</evidence>
<feature type="compositionally biased region" description="Basic residues" evidence="21">
    <location>
        <begin position="208"/>
        <end position="222"/>
    </location>
</feature>
<keyword evidence="12" id="KW-0460">Magnesium</keyword>
<evidence type="ECO:0000256" key="3">
    <source>
        <dbReference type="ARBA" id="ARBA00022670"/>
    </source>
</evidence>
<evidence type="ECO:0000256" key="21">
    <source>
        <dbReference type="SAM" id="MobiDB-lite"/>
    </source>
</evidence>
<dbReference type="PROSITE" id="PS50023">
    <property type="entry name" value="LIM_DOMAIN_2"/>
    <property type="match status" value="1"/>
</dbReference>
<evidence type="ECO:0000313" key="24">
    <source>
        <dbReference type="EMBL" id="KAH9425527.1"/>
    </source>
</evidence>
<evidence type="ECO:0000256" key="18">
    <source>
        <dbReference type="ARBA" id="ARBA00023172"/>
    </source>
</evidence>
<evidence type="ECO:0000256" key="6">
    <source>
        <dbReference type="ARBA" id="ARBA00022741"/>
    </source>
</evidence>
<keyword evidence="4" id="KW-0540">Nuclease</keyword>
<keyword evidence="17" id="KW-0917">Virion maturation</keyword>
<dbReference type="InterPro" id="IPR043502">
    <property type="entry name" value="DNA/RNA_pol_sf"/>
</dbReference>
<keyword evidence="5 20" id="KW-0479">Metal-binding</keyword>
<dbReference type="Proteomes" id="UP000887458">
    <property type="component" value="Unassembled WGS sequence"/>
</dbReference>
<evidence type="ECO:0000259" key="23">
    <source>
        <dbReference type="PROSITE" id="PS50994"/>
    </source>
</evidence>
<reference evidence="24 25" key="1">
    <citation type="journal article" date="2018" name="J. Allergy Clin. Immunol.">
        <title>High-quality assembly of Dermatophagoides pteronyssinus genome and transcriptome reveals a wide range of novel allergens.</title>
        <authorList>
            <person name="Liu X.Y."/>
            <person name="Yang K.Y."/>
            <person name="Wang M.Q."/>
            <person name="Kwok J.S."/>
            <person name="Zeng X."/>
            <person name="Yang Z."/>
            <person name="Xiao X.J."/>
            <person name="Lau C.P."/>
            <person name="Li Y."/>
            <person name="Huang Z.M."/>
            <person name="Ba J.G."/>
            <person name="Yim A.K."/>
            <person name="Ouyang C.Y."/>
            <person name="Ngai S.M."/>
            <person name="Chan T.F."/>
            <person name="Leung E.L."/>
            <person name="Liu L."/>
            <person name="Liu Z.G."/>
            <person name="Tsui S.K."/>
        </authorList>
    </citation>
    <scope>NUCLEOTIDE SEQUENCE [LARGE SCALE GENOMIC DNA]</scope>
    <source>
        <strain evidence="24">Derp</strain>
    </source>
</reference>
<accession>A0ABQ8JSF3</accession>
<evidence type="ECO:0000259" key="22">
    <source>
        <dbReference type="PROSITE" id="PS50023"/>
    </source>
</evidence>
<comment type="function">
    <text evidence="1">The aspartyl protease (PR) mediates the proteolytic cleavages of the Gag and Gag-Pol polyproteins after assembly of the VLP.</text>
</comment>
<dbReference type="InterPro" id="IPR057670">
    <property type="entry name" value="SH3_retrovirus"/>
</dbReference>
<dbReference type="PROSITE" id="PS50994">
    <property type="entry name" value="INTEGRASE"/>
    <property type="match status" value="1"/>
</dbReference>
<dbReference type="InterPro" id="IPR013103">
    <property type="entry name" value="RVT_2"/>
</dbReference>
<dbReference type="PROSITE" id="PS00478">
    <property type="entry name" value="LIM_DOMAIN_1"/>
    <property type="match status" value="1"/>
</dbReference>
<evidence type="ECO:0000256" key="9">
    <source>
        <dbReference type="ARBA" id="ARBA00022801"/>
    </source>
</evidence>
<gene>
    <name evidence="24" type="ORF">DERP_006136</name>
</gene>
<dbReference type="SUPFAM" id="SSF53098">
    <property type="entry name" value="Ribonuclease H-like"/>
    <property type="match status" value="1"/>
</dbReference>
<evidence type="ECO:0000313" key="25">
    <source>
        <dbReference type="Proteomes" id="UP000887458"/>
    </source>
</evidence>
<dbReference type="Pfam" id="PF13976">
    <property type="entry name" value="gag_pre-integrs"/>
    <property type="match status" value="1"/>
</dbReference>
<dbReference type="PANTHER" id="PTHR42648">
    <property type="entry name" value="TRANSPOSASE, PUTATIVE-RELATED"/>
    <property type="match status" value="1"/>
</dbReference>
<dbReference type="Pfam" id="PF07727">
    <property type="entry name" value="RVT_2"/>
    <property type="match status" value="1"/>
</dbReference>
<keyword evidence="7" id="KW-0064">Aspartyl protease</keyword>
<dbReference type="Pfam" id="PF14223">
    <property type="entry name" value="Retrotran_gag_2"/>
    <property type="match status" value="1"/>
</dbReference>
<evidence type="ECO:0000256" key="12">
    <source>
        <dbReference type="ARBA" id="ARBA00022842"/>
    </source>
</evidence>
<evidence type="ECO:0000256" key="15">
    <source>
        <dbReference type="ARBA" id="ARBA00022932"/>
    </source>
</evidence>
<evidence type="ECO:0000256" key="1">
    <source>
        <dbReference type="ARBA" id="ARBA00002180"/>
    </source>
</evidence>
<keyword evidence="8" id="KW-0255">Endonuclease</keyword>
<feature type="compositionally biased region" description="Basic and acidic residues" evidence="21">
    <location>
        <begin position="229"/>
        <end position="242"/>
    </location>
</feature>
<dbReference type="Pfam" id="PF00412">
    <property type="entry name" value="LIM"/>
    <property type="match status" value="2"/>
</dbReference>
<organism evidence="24 25">
    <name type="scientific">Dermatophagoides pteronyssinus</name>
    <name type="common">European house dust mite</name>
    <dbReference type="NCBI Taxonomy" id="6956"/>
    <lineage>
        <taxon>Eukaryota</taxon>
        <taxon>Metazoa</taxon>
        <taxon>Ecdysozoa</taxon>
        <taxon>Arthropoda</taxon>
        <taxon>Chelicerata</taxon>
        <taxon>Arachnida</taxon>
        <taxon>Acari</taxon>
        <taxon>Acariformes</taxon>
        <taxon>Sarcoptiformes</taxon>
        <taxon>Astigmata</taxon>
        <taxon>Psoroptidia</taxon>
        <taxon>Analgoidea</taxon>
        <taxon>Pyroglyphidae</taxon>
        <taxon>Dermatophagoidinae</taxon>
        <taxon>Dermatophagoides</taxon>
    </lineage>
</organism>
<dbReference type="InterPro" id="IPR054722">
    <property type="entry name" value="PolX-like_BBD"/>
</dbReference>
<evidence type="ECO:0000256" key="7">
    <source>
        <dbReference type="ARBA" id="ARBA00022750"/>
    </source>
</evidence>
<keyword evidence="6" id="KW-0547">Nucleotide-binding</keyword>
<keyword evidence="2" id="KW-1188">Viral release from host cell</keyword>
<dbReference type="EMBL" id="NJHN03000018">
    <property type="protein sequence ID" value="KAH9425527.1"/>
    <property type="molecule type" value="Genomic_DNA"/>
</dbReference>
<evidence type="ECO:0000256" key="17">
    <source>
        <dbReference type="ARBA" id="ARBA00023113"/>
    </source>
</evidence>
<comment type="caution">
    <text evidence="24">The sequence shown here is derived from an EMBL/GenBank/DDBJ whole genome shotgun (WGS) entry which is preliminary data.</text>
</comment>
<evidence type="ECO:0000256" key="8">
    <source>
        <dbReference type="ARBA" id="ARBA00022759"/>
    </source>
</evidence>
<feature type="domain" description="LIM zinc-binding" evidence="22">
    <location>
        <begin position="1290"/>
        <end position="1353"/>
    </location>
</feature>
<keyword evidence="14" id="KW-0695">RNA-directed DNA polymerase</keyword>
<sequence length="1456" mass="166150">MTQFNPNNVQYLTLGDAPFHHWLESIKECLTAMDCEEYIDTNFNFNPTNVKHKDRETIFNCTTPLAMIDKLKNKYRSSKTSNIFDLMRQYQKIKFDGDVSKLFSEVRRNVIQMAEKELRMPDSFIVAKVIDVLPSEYRDICTQVELLNIKEDSSISSDTFESMLLRRERELGEPEKELSGATLISSKKNVAMKCNFCGLKNHVEKDCRRKNRNKPANSKRHSNFQSYRKQNEKSDNDDKNHLDPATTLVSAMSLIASNSNNNKSPKFLADSAASFHIVNDVNLLSNQRHTDRTITSLKQSTKVQIIGDLHCEFFNGTKWTPGKISDVSYVPNQPFNLISTGQLCRKGAKVNTNEYGMIVYRMGKPIIVADWSKDYENLFDMKIRVKQNIVASAASSINSMAIWHERCAHFSTATISKMINKHLVDGVPNKIDDDMSFCVSCKAGKMTATNHPKNQNHQYLKPGVKLHLDIGGYTSRSIHGNKYYLVAVDEISGFIKIAFMKNRQETLEKFRKIVTEVKLDTGNDVLCIRTDHGTEFLSNDFKSFINNRGIIHELATVKTPQQNGRVERAIRNIVDHSISMLSSSNLPLSLWDESTNSSVYIINRMLNSNNIIPFEKYFGRRVNLSNLRIFGCTGYALIKNDRHKYSSKTKKVFMVGYHSSNTYRVYCPQNRRVEFACDVKFNEQAKCHTSPSKTNVNESILIDNDDNNKNASFTSIESFNSYKFDANITNSDSTIDNVNGGSDVDYNTNTQIRGSDENLNDIDIDENIVNDENIVINENIAINETVNQRPNIGRPLGSTNRQYELNIDKIKSLRPRDVDGKAIIAVAGSEPITFREAINSSDSFKWKQAMQHEFDQLLKNQTWKLVDPPSNSRIISVKWVYTIKEDGRYRARLVARGFEQDDKSSYDCYAPVVCMESIRLFFSIIASFNMSLIQFDVSCAFLNGHITGNVYIRQPPGYEDDSGRVCKLARGLYGLRESPKSWNSMFDQTVRSFGFKPTNLDPCFYFIRENNVFTIMIIYVDDGIIASTDKNKPNEIYNKLSNKFEIRKVNSSRFLGIEYERNYRNRTIILKQQQYLIDKLKTFNMDETRKSDSPFACGLNPYDTESPPNENYPYRQAIGALLYLSCKTRPDIAYSVSLLARFTNDPREIHVRAVKRLFRYLNGTRSNGIIVGGNIQKHIIGYSDADLAGDKINGRTTTGHFVYYGGPILWKTHLQRCTIDNTCEAEYIAASLCSKDIKYIRNLLIELGIETEIPVLNCDNRSTVYQLYHESISPKLRHISINGGNSGTQLICFGCQQTLSTSPIIASVSGYHNWHINCLCCTKCGRQLSQSRSCYIRNGRIYCKDDNCKLIIKCSKCDRIISSNDWVRRAGLLVYHLACFACDLCQRQLSTGEKFTLEKQQQQPSSLLLSPPNSINSNSSQTTLINNQQQQQQLSYRLVCKLHFGIKEGKDGFMNR</sequence>
<evidence type="ECO:0000256" key="20">
    <source>
        <dbReference type="PROSITE-ProRule" id="PRU00125"/>
    </source>
</evidence>
<keyword evidence="11" id="KW-0067">ATP-binding</keyword>
<dbReference type="Pfam" id="PF25597">
    <property type="entry name" value="SH3_retrovirus"/>
    <property type="match status" value="1"/>
</dbReference>
<keyword evidence="15" id="KW-0548">Nucleotidyltransferase</keyword>
<dbReference type="Gene3D" id="3.30.420.10">
    <property type="entry name" value="Ribonuclease H-like superfamily/Ribonuclease H"/>
    <property type="match status" value="1"/>
</dbReference>
<keyword evidence="9" id="KW-0378">Hydrolase</keyword>
<keyword evidence="13" id="KW-0229">DNA integration</keyword>
<evidence type="ECO:0008006" key="26">
    <source>
        <dbReference type="Google" id="ProtNLM"/>
    </source>
</evidence>
<dbReference type="Pfam" id="PF22936">
    <property type="entry name" value="Pol_BBD"/>
    <property type="match status" value="1"/>
</dbReference>
<proteinExistence type="predicted"/>
<dbReference type="SUPFAM" id="SSF57716">
    <property type="entry name" value="Glucocorticoid receptor-like (DNA-binding domain)"/>
    <property type="match status" value="1"/>
</dbReference>
<protein>
    <recommendedName>
        <fullName evidence="26">Retrovirus-related Pol polyprotein from transposon TNT 1-94</fullName>
    </recommendedName>
</protein>
<evidence type="ECO:0000256" key="11">
    <source>
        <dbReference type="ARBA" id="ARBA00022840"/>
    </source>
</evidence>
<evidence type="ECO:0000256" key="4">
    <source>
        <dbReference type="ARBA" id="ARBA00022722"/>
    </source>
</evidence>
<keyword evidence="15" id="KW-0808">Transferase</keyword>
<reference evidence="24 25" key="2">
    <citation type="journal article" date="2022" name="Mol. Biol. Evol.">
        <title>Comparative Genomics Reveals Insights into the Divergent Evolution of Astigmatic Mites and Household Pest Adaptations.</title>
        <authorList>
            <person name="Xiong Q."/>
            <person name="Wan A.T."/>
            <person name="Liu X."/>
            <person name="Fung C.S."/>
            <person name="Xiao X."/>
            <person name="Malainual N."/>
            <person name="Hou J."/>
            <person name="Wang L."/>
            <person name="Wang M."/>
            <person name="Yang K.Y."/>
            <person name="Cui Y."/>
            <person name="Leung E.L."/>
            <person name="Nong W."/>
            <person name="Shin S.K."/>
            <person name="Au S.W."/>
            <person name="Jeong K.Y."/>
            <person name="Chew F.T."/>
            <person name="Hui J.H."/>
            <person name="Leung T.F."/>
            <person name="Tungtrongchitr A."/>
            <person name="Zhong N."/>
            <person name="Liu Z."/>
            <person name="Tsui S.K."/>
        </authorList>
    </citation>
    <scope>NUCLEOTIDE SEQUENCE [LARGE SCALE GENOMIC DNA]</scope>
    <source>
        <strain evidence="24">Derp</strain>
    </source>
</reference>
<dbReference type="SMART" id="SM00132">
    <property type="entry name" value="LIM"/>
    <property type="match status" value="2"/>
</dbReference>
<feature type="domain" description="Integrase catalytic" evidence="23">
    <location>
        <begin position="458"/>
        <end position="621"/>
    </location>
</feature>
<keyword evidence="15" id="KW-0239">DNA-directed DNA polymerase</keyword>
<name>A0ABQ8JSF3_DERPT</name>
<keyword evidence="3" id="KW-0645">Protease</keyword>
<dbReference type="InterPro" id="IPR001584">
    <property type="entry name" value="Integrase_cat-core"/>
</dbReference>
<dbReference type="InterPro" id="IPR039537">
    <property type="entry name" value="Retrotran_Ty1/copia-like"/>
</dbReference>